<accession>A0A346FCS8</accession>
<evidence type="ECO:0000313" key="1">
    <source>
        <dbReference type="EMBL" id="AXN53542.1"/>
    </source>
</evidence>
<dbReference type="Proteomes" id="UP000259952">
    <property type="component" value="Segment"/>
</dbReference>
<protein>
    <submittedName>
        <fullName evidence="1">Uncharacterized protein</fullName>
    </submittedName>
</protein>
<dbReference type="RefSeq" id="YP_009807679.1">
    <property type="nucleotide sequence ID" value="NC_048027.1"/>
</dbReference>
<name>A0A346FCS8_9CAUD</name>
<organism evidence="1 2">
    <name type="scientific">Gordonia phage Fryberger</name>
    <dbReference type="NCBI Taxonomy" id="2250392"/>
    <lineage>
        <taxon>Viruses</taxon>
        <taxon>Duplodnaviria</taxon>
        <taxon>Heunggongvirae</taxon>
        <taxon>Uroviricota</taxon>
        <taxon>Caudoviricetes</taxon>
        <taxon>Ronaldovirus</taxon>
        <taxon>Ronaldovirus fryberger</taxon>
    </lineage>
</organism>
<proteinExistence type="predicted"/>
<dbReference type="EMBL" id="MH479913">
    <property type="protein sequence ID" value="AXN53542.1"/>
    <property type="molecule type" value="Genomic_DNA"/>
</dbReference>
<keyword evidence="2" id="KW-1185">Reference proteome</keyword>
<sequence length="107" mass="12021">MSLFRSKPRAEWLLWTVSELQEKHGTPCSTEDLEEATAWDERQLKPFLTELLNEGLLAGCTCGICLGDFAITASGRRKMECFPALKDSKPIGPIKKPDTNEDMDTLF</sequence>
<dbReference type="GeneID" id="54998560"/>
<reference evidence="1 2" key="1">
    <citation type="submission" date="2018-06" db="EMBL/GenBank/DDBJ databases">
        <authorList>
            <person name="Searcy Z.E."/>
            <person name="Delesalle V.A."/>
            <person name="Garlena R.A."/>
            <person name="Russell D.A."/>
            <person name="Pope W.H."/>
            <person name="Jacobs-Sera D."/>
            <person name="Hatfull G.F."/>
        </authorList>
    </citation>
    <scope>NUCLEOTIDE SEQUENCE [LARGE SCALE GENOMIC DNA]</scope>
</reference>
<dbReference type="KEGG" id="vg:54998560"/>
<gene>
    <name evidence="1" type="primary">129</name>
    <name evidence="1" type="ORF">SEA_FRYBERGER_129</name>
</gene>
<evidence type="ECO:0000313" key="2">
    <source>
        <dbReference type="Proteomes" id="UP000259952"/>
    </source>
</evidence>